<comment type="function">
    <text evidence="8">This protein is part of the stalk that links CF(0) to CF(1). It either transmits conformational changes from CF(0) to CF(1) or is implicated in proton conduction.</text>
</comment>
<dbReference type="EMBL" id="VJWX01000042">
    <property type="protein sequence ID" value="TVT57682.1"/>
    <property type="molecule type" value="Genomic_DNA"/>
</dbReference>
<evidence type="ECO:0000256" key="4">
    <source>
        <dbReference type="ARBA" id="ARBA00023065"/>
    </source>
</evidence>
<comment type="function">
    <text evidence="8">F(1)F(0) ATP synthase produces ATP from ADP in the presence of a proton or sodium gradient. F-type ATPases consist of two structural domains, F(1) containing the extramembraneous catalytic core and F(0) containing the membrane proton channel, linked together by a central stalk and a peripheral stalk. During catalysis, ATP synthesis in the catalytic domain of F(1) is coupled via a rotary mechanism of the central stalk subunits to proton translocation.</text>
</comment>
<keyword evidence="10" id="KW-1185">Reference proteome</keyword>
<dbReference type="PRINTS" id="PR00125">
    <property type="entry name" value="ATPASEDELTA"/>
</dbReference>
<evidence type="ECO:0000256" key="7">
    <source>
        <dbReference type="ARBA" id="ARBA00023310"/>
    </source>
</evidence>
<keyword evidence="3 8" id="KW-0375">Hydrogen ion transport</keyword>
<dbReference type="InterPro" id="IPR020781">
    <property type="entry name" value="ATPase_OSCP/d_CS"/>
</dbReference>
<keyword evidence="8" id="KW-1003">Cell membrane</keyword>
<dbReference type="GO" id="GO:0045259">
    <property type="term" value="C:proton-transporting ATP synthase complex"/>
    <property type="evidence" value="ECO:0007669"/>
    <property type="project" value="UniProtKB-KW"/>
</dbReference>
<evidence type="ECO:0000313" key="10">
    <source>
        <dbReference type="Proteomes" id="UP000320011"/>
    </source>
</evidence>
<keyword evidence="5 8" id="KW-0472">Membrane</keyword>
<proteinExistence type="inferred from homology"/>
<dbReference type="Proteomes" id="UP000320011">
    <property type="component" value="Unassembled WGS sequence"/>
</dbReference>
<keyword evidence="4 8" id="KW-0406">Ion transport</keyword>
<keyword evidence="2 8" id="KW-0813">Transport</keyword>
<evidence type="ECO:0000256" key="3">
    <source>
        <dbReference type="ARBA" id="ARBA00022781"/>
    </source>
</evidence>
<dbReference type="PROSITE" id="PS00389">
    <property type="entry name" value="ATPASE_DELTA"/>
    <property type="match status" value="1"/>
</dbReference>
<reference evidence="9 10" key="1">
    <citation type="submission" date="2019-07" db="EMBL/GenBank/DDBJ databases">
        <authorList>
            <person name="Duangmal K."/>
            <person name="Teo W.F.A."/>
        </authorList>
    </citation>
    <scope>NUCLEOTIDE SEQUENCE [LARGE SCALE GENOMIC DNA]</scope>
    <source>
        <strain evidence="9 10">TBRC 6029</strain>
    </source>
</reference>
<dbReference type="Pfam" id="PF00213">
    <property type="entry name" value="OSCP"/>
    <property type="match status" value="1"/>
</dbReference>
<dbReference type="OrthoDB" id="5242917at2"/>
<keyword evidence="6 8" id="KW-0139">CF(1)</keyword>
<evidence type="ECO:0000256" key="1">
    <source>
        <dbReference type="ARBA" id="ARBA00004370"/>
    </source>
</evidence>
<evidence type="ECO:0000256" key="8">
    <source>
        <dbReference type="HAMAP-Rule" id="MF_01416"/>
    </source>
</evidence>
<dbReference type="InterPro" id="IPR000711">
    <property type="entry name" value="ATPase_OSCP/dsu"/>
</dbReference>
<comment type="caution">
    <text evidence="9">The sequence shown here is derived from an EMBL/GenBank/DDBJ whole genome shotgun (WGS) entry which is preliminary data.</text>
</comment>
<dbReference type="NCBIfam" id="NF009967">
    <property type="entry name" value="PRK13430.1"/>
    <property type="match status" value="1"/>
</dbReference>
<dbReference type="HAMAP" id="MF_01416">
    <property type="entry name" value="ATP_synth_delta_bact"/>
    <property type="match status" value="1"/>
</dbReference>
<dbReference type="SUPFAM" id="SSF47928">
    <property type="entry name" value="N-terminal domain of the delta subunit of the F1F0-ATP synthase"/>
    <property type="match status" value="1"/>
</dbReference>
<evidence type="ECO:0000256" key="6">
    <source>
        <dbReference type="ARBA" id="ARBA00023196"/>
    </source>
</evidence>
<dbReference type="PANTHER" id="PTHR11910">
    <property type="entry name" value="ATP SYNTHASE DELTA CHAIN"/>
    <property type="match status" value="1"/>
</dbReference>
<comment type="similarity">
    <text evidence="8">Belongs to the ATPase delta chain family.</text>
</comment>
<accession>A0A558D9H9</accession>
<organism evidence="9 10">
    <name type="scientific">Amycolatopsis rhizosphaerae</name>
    <dbReference type="NCBI Taxonomy" id="2053003"/>
    <lineage>
        <taxon>Bacteria</taxon>
        <taxon>Bacillati</taxon>
        <taxon>Actinomycetota</taxon>
        <taxon>Actinomycetes</taxon>
        <taxon>Pseudonocardiales</taxon>
        <taxon>Pseudonocardiaceae</taxon>
        <taxon>Amycolatopsis</taxon>
    </lineage>
</organism>
<evidence type="ECO:0000256" key="2">
    <source>
        <dbReference type="ARBA" id="ARBA00022448"/>
    </source>
</evidence>
<sequence>MTQTTQTSLHAASREALAAAESRLAEVLGEAGTDPAALGGDLFAVVELLTGEIGLRRALGDGSSDPGARKRLATSLLTGKISAPALSVLETAVGQRWSSPRELVDGLESLGRSALLTSAEKAGNLDTVEDELFRIARIVVGKPELEQALSDQAAPAEAKRKLVRDLFGPKVQAVTLTLVEQVVARRSGRGVGFGLDQLVKLTAERRARSVAYIVSASALSGEQREQLAEKLQGIYGRPIALHVEVDPRLGGGLVVRVGDEVIDGSAAGRIAALRRQLA</sequence>
<comment type="subcellular location">
    <subcellularLocation>
        <location evidence="8">Cell membrane</location>
        <topology evidence="8">Peripheral membrane protein</topology>
    </subcellularLocation>
    <subcellularLocation>
        <location evidence="1">Membrane</location>
    </subcellularLocation>
</comment>
<dbReference type="AlphaFoldDB" id="A0A558D9H9"/>
<protein>
    <recommendedName>
        <fullName evidence="8">ATP synthase subunit delta</fullName>
    </recommendedName>
    <alternativeName>
        <fullName evidence="8">ATP synthase F(1) sector subunit delta</fullName>
    </alternativeName>
    <alternativeName>
        <fullName evidence="8">F-type ATPase subunit delta</fullName>
        <shortName evidence="8">F-ATPase subunit delta</shortName>
    </alternativeName>
</protein>
<name>A0A558D9H9_9PSEU</name>
<dbReference type="Gene3D" id="1.10.520.20">
    <property type="entry name" value="N-terminal domain of the delta subunit of the F1F0-ATP synthase"/>
    <property type="match status" value="1"/>
</dbReference>
<reference evidence="9 10" key="2">
    <citation type="submission" date="2019-08" db="EMBL/GenBank/DDBJ databases">
        <title>Amycolatopsis acidicola sp. nov., isolated from peat swamp forest soil.</title>
        <authorList>
            <person name="Srisuk N."/>
        </authorList>
    </citation>
    <scope>NUCLEOTIDE SEQUENCE [LARGE SCALE GENOMIC DNA]</scope>
    <source>
        <strain evidence="9 10">TBRC 6029</strain>
    </source>
</reference>
<dbReference type="NCBIfam" id="TIGR01145">
    <property type="entry name" value="ATP_synt_delta"/>
    <property type="match status" value="1"/>
</dbReference>
<evidence type="ECO:0000313" key="9">
    <source>
        <dbReference type="EMBL" id="TVT57682.1"/>
    </source>
</evidence>
<evidence type="ECO:0000256" key="5">
    <source>
        <dbReference type="ARBA" id="ARBA00023136"/>
    </source>
</evidence>
<dbReference type="GO" id="GO:0005886">
    <property type="term" value="C:plasma membrane"/>
    <property type="evidence" value="ECO:0007669"/>
    <property type="project" value="UniProtKB-SubCell"/>
</dbReference>
<gene>
    <name evidence="8" type="primary">atpH</name>
    <name evidence="9" type="ORF">FNH05_07020</name>
</gene>
<dbReference type="InterPro" id="IPR026015">
    <property type="entry name" value="ATP_synth_OSCP/delta_N_sf"/>
</dbReference>
<dbReference type="GO" id="GO:0046933">
    <property type="term" value="F:proton-transporting ATP synthase activity, rotational mechanism"/>
    <property type="evidence" value="ECO:0007669"/>
    <property type="project" value="UniProtKB-UniRule"/>
</dbReference>
<keyword evidence="7 8" id="KW-0066">ATP synthesis</keyword>